<evidence type="ECO:0000313" key="3">
    <source>
        <dbReference type="EMBL" id="MFB9314700.1"/>
    </source>
</evidence>
<dbReference type="InterPro" id="IPR016040">
    <property type="entry name" value="NAD(P)-bd_dom"/>
</dbReference>
<reference evidence="3 4" key="1">
    <citation type="submission" date="2024-09" db="EMBL/GenBank/DDBJ databases">
        <authorList>
            <person name="Sun Q."/>
            <person name="Mori K."/>
        </authorList>
    </citation>
    <scope>NUCLEOTIDE SEQUENCE [LARGE SCALE GENOMIC DNA]</scope>
    <source>
        <strain evidence="3 4">JCM 9626</strain>
    </source>
</reference>
<dbReference type="Proteomes" id="UP001589750">
    <property type="component" value="Unassembled WGS sequence"/>
</dbReference>
<keyword evidence="1" id="KW-0472">Membrane</keyword>
<keyword evidence="4" id="KW-1185">Reference proteome</keyword>
<gene>
    <name evidence="3" type="ORF">ACFFRI_16705</name>
</gene>
<dbReference type="Pfam" id="PF13460">
    <property type="entry name" value="NAD_binding_10"/>
    <property type="match status" value="1"/>
</dbReference>
<dbReference type="Gene3D" id="3.40.50.720">
    <property type="entry name" value="NAD(P)-binding Rossmann-like Domain"/>
    <property type="match status" value="1"/>
</dbReference>
<evidence type="ECO:0000313" key="4">
    <source>
        <dbReference type="Proteomes" id="UP001589750"/>
    </source>
</evidence>
<feature type="domain" description="NAD(P)-binding" evidence="2">
    <location>
        <begin position="238"/>
        <end position="390"/>
    </location>
</feature>
<name>A0ABV5KFR8_9ACTN</name>
<dbReference type="PANTHER" id="PTHR15020:SF50">
    <property type="entry name" value="UPF0659 PROTEIN YMR090W"/>
    <property type="match status" value="1"/>
</dbReference>
<feature type="transmembrane region" description="Helical" evidence="1">
    <location>
        <begin position="20"/>
        <end position="43"/>
    </location>
</feature>
<dbReference type="EMBL" id="JBHMDG010000024">
    <property type="protein sequence ID" value="MFB9314700.1"/>
    <property type="molecule type" value="Genomic_DNA"/>
</dbReference>
<dbReference type="PANTHER" id="PTHR15020">
    <property type="entry name" value="FLAVIN REDUCTASE-RELATED"/>
    <property type="match status" value="1"/>
</dbReference>
<evidence type="ECO:0000259" key="2">
    <source>
        <dbReference type="Pfam" id="PF13460"/>
    </source>
</evidence>
<evidence type="ECO:0000256" key="1">
    <source>
        <dbReference type="SAM" id="Phobius"/>
    </source>
</evidence>
<dbReference type="InterPro" id="IPR036291">
    <property type="entry name" value="NAD(P)-bd_dom_sf"/>
</dbReference>
<feature type="transmembrane region" description="Helical" evidence="1">
    <location>
        <begin position="49"/>
        <end position="67"/>
    </location>
</feature>
<proteinExistence type="predicted"/>
<keyword evidence="1" id="KW-1133">Transmembrane helix</keyword>
<comment type="caution">
    <text evidence="3">The sequence shown here is derived from an EMBL/GenBank/DDBJ whole genome shotgun (WGS) entry which is preliminary data.</text>
</comment>
<accession>A0ABV5KFR8</accession>
<dbReference type="SUPFAM" id="SSF51735">
    <property type="entry name" value="NAD(P)-binding Rossmann-fold domains"/>
    <property type="match status" value="1"/>
</dbReference>
<organism evidence="3 4">
    <name type="scientific">Nocardioides plantarum</name>
    <dbReference type="NCBI Taxonomy" id="29299"/>
    <lineage>
        <taxon>Bacteria</taxon>
        <taxon>Bacillati</taxon>
        <taxon>Actinomycetota</taxon>
        <taxon>Actinomycetes</taxon>
        <taxon>Propionibacteriales</taxon>
        <taxon>Nocardioidaceae</taxon>
        <taxon>Nocardioides</taxon>
    </lineage>
</organism>
<protein>
    <submittedName>
        <fullName evidence="3">NAD(P)H-binding protein</fullName>
    </submittedName>
</protein>
<sequence>MSATDAFEIRTTPTSGLRWLTGMAVAFTVLMAMLALACLVGLLTQDVGGADAFAAAVIGGVGAYGAAVGARSVRGLRAAAEPELLARLDGDGLHLREGIVVSDDPEQEVPDHLGWSTVPWGWVRAVSHTTLDLRAAKALGSDVPLEVLRFTLADDRLLDDAPFETTHLAAPARLLSLTPTQVRTVLVGEAGHTDFTAAVGWLAARQPHLAVLTGTTLPWWTRATPDAWPESPRVAVVGASGRLGRLVVELLAGREKAPPVAVARNEAARAGLERLGAEVRMVDLEQGPAAVADALRGCAAVIHLAPTSPAVVVEAARRAGVTRFLLVPGAWNGDELVALAATSGLAWTALRPTLLTDDLPTGEVLLGQDVAPGPVPRGDLAEVLVAAIRDEDAVGGAFQVAGAPAPPGITSD</sequence>
<keyword evidence="1" id="KW-0812">Transmembrane</keyword>
<dbReference type="RefSeq" id="WP_140010594.1">
    <property type="nucleotide sequence ID" value="NZ_JBHMDG010000024.1"/>
</dbReference>